<keyword evidence="8" id="KW-1185">Reference proteome</keyword>
<evidence type="ECO:0000256" key="5">
    <source>
        <dbReference type="ARBA" id="ARBA00023157"/>
    </source>
</evidence>
<evidence type="ECO:0000256" key="2">
    <source>
        <dbReference type="ARBA" id="ARBA00022670"/>
    </source>
</evidence>
<dbReference type="Proteomes" id="UP000279275">
    <property type="component" value="Unassembled WGS sequence"/>
</dbReference>
<keyword evidence="4" id="KW-0720">Serine protease</keyword>
<keyword evidence="3" id="KW-0378">Hydrolase</keyword>
<dbReference type="PROSITE" id="PS00134">
    <property type="entry name" value="TRYPSIN_HIS"/>
    <property type="match status" value="1"/>
</dbReference>
<dbReference type="InterPro" id="IPR018114">
    <property type="entry name" value="TRYPSIN_HIS"/>
</dbReference>
<feature type="domain" description="Peptidase S1" evidence="6">
    <location>
        <begin position="30"/>
        <end position="174"/>
    </location>
</feature>
<dbReference type="CDD" id="cd21112">
    <property type="entry name" value="alphaLP-like"/>
    <property type="match status" value="1"/>
</dbReference>
<dbReference type="PRINTS" id="PR00861">
    <property type="entry name" value="ALYTICPTASE"/>
</dbReference>
<keyword evidence="2" id="KW-0645">Protease</keyword>
<dbReference type="Pfam" id="PF00089">
    <property type="entry name" value="Trypsin"/>
    <property type="match status" value="1"/>
</dbReference>
<evidence type="ECO:0000256" key="4">
    <source>
        <dbReference type="ARBA" id="ARBA00022825"/>
    </source>
</evidence>
<name>A0A3M2KSY3_9NOCA</name>
<sequence>MGGDPYTIAATGVCSFGFNGVDGSGNIVNITAGHCDESDAPLTLGAGTSDPAIGTFDVLGPDGVDFSTIKIDDAAAERFENNFVRGPGGKALAITGTADPVVGAPVCKSGWRAGYSCGTILAVNQTMDGGNGRMMKGEFVANHICSLPGDSGGPVVTGTRALGITSIGNKGSQAECDATSGPDINPWSQPYDSAVPIKTILEAVPGLKVRTN</sequence>
<dbReference type="EMBL" id="RFFH01000024">
    <property type="protein sequence ID" value="RMI28201.1"/>
    <property type="molecule type" value="Genomic_DNA"/>
</dbReference>
<organism evidence="7 8">
    <name type="scientific">Nocardia stercoris</name>
    <dbReference type="NCBI Taxonomy" id="2483361"/>
    <lineage>
        <taxon>Bacteria</taxon>
        <taxon>Bacillati</taxon>
        <taxon>Actinomycetota</taxon>
        <taxon>Actinomycetes</taxon>
        <taxon>Mycobacteriales</taxon>
        <taxon>Nocardiaceae</taxon>
        <taxon>Nocardia</taxon>
    </lineage>
</organism>
<dbReference type="SUPFAM" id="SSF50494">
    <property type="entry name" value="Trypsin-like serine proteases"/>
    <property type="match status" value="1"/>
</dbReference>
<dbReference type="GO" id="GO:0006508">
    <property type="term" value="P:proteolysis"/>
    <property type="evidence" value="ECO:0007669"/>
    <property type="project" value="UniProtKB-KW"/>
</dbReference>
<dbReference type="AlphaFoldDB" id="A0A3M2KSY3"/>
<keyword evidence="5" id="KW-1015">Disulfide bond</keyword>
<dbReference type="InterPro" id="IPR043504">
    <property type="entry name" value="Peptidase_S1_PA_chymotrypsin"/>
</dbReference>
<reference evidence="7 8" key="1">
    <citation type="submission" date="2018-10" db="EMBL/GenBank/DDBJ databases">
        <title>Isolation from cow dung.</title>
        <authorList>
            <person name="Ling L."/>
        </authorList>
    </citation>
    <scope>NUCLEOTIDE SEQUENCE [LARGE SCALE GENOMIC DNA]</scope>
    <source>
        <strain evidence="7 8">NEAU-LL90</strain>
    </source>
</reference>
<dbReference type="GO" id="GO:0004252">
    <property type="term" value="F:serine-type endopeptidase activity"/>
    <property type="evidence" value="ECO:0007669"/>
    <property type="project" value="InterPro"/>
</dbReference>
<dbReference type="InterPro" id="IPR009003">
    <property type="entry name" value="Peptidase_S1_PA"/>
</dbReference>
<dbReference type="InterPro" id="IPR033116">
    <property type="entry name" value="TRYPSIN_SER"/>
</dbReference>
<evidence type="ECO:0000256" key="1">
    <source>
        <dbReference type="ARBA" id="ARBA00007664"/>
    </source>
</evidence>
<dbReference type="InterPro" id="IPR001254">
    <property type="entry name" value="Trypsin_dom"/>
</dbReference>
<comment type="similarity">
    <text evidence="1">Belongs to the peptidase S1 family.</text>
</comment>
<evidence type="ECO:0000313" key="7">
    <source>
        <dbReference type="EMBL" id="RMI28201.1"/>
    </source>
</evidence>
<dbReference type="Gene3D" id="2.40.10.10">
    <property type="entry name" value="Trypsin-like serine proteases"/>
    <property type="match status" value="2"/>
</dbReference>
<comment type="caution">
    <text evidence="7">The sequence shown here is derived from an EMBL/GenBank/DDBJ whole genome shotgun (WGS) entry which is preliminary data.</text>
</comment>
<evidence type="ECO:0000256" key="3">
    <source>
        <dbReference type="ARBA" id="ARBA00022801"/>
    </source>
</evidence>
<proteinExistence type="inferred from homology"/>
<dbReference type="PROSITE" id="PS00135">
    <property type="entry name" value="TRYPSIN_SER"/>
    <property type="match status" value="1"/>
</dbReference>
<evidence type="ECO:0000259" key="6">
    <source>
        <dbReference type="Pfam" id="PF00089"/>
    </source>
</evidence>
<accession>A0A3M2KSY3</accession>
<protein>
    <recommendedName>
        <fullName evidence="6">Peptidase S1 domain-containing protein</fullName>
    </recommendedName>
</protein>
<gene>
    <name evidence="7" type="ORF">EBN03_31410</name>
</gene>
<dbReference type="InterPro" id="IPR001316">
    <property type="entry name" value="Pept_S1A_streptogrisin"/>
</dbReference>
<evidence type="ECO:0000313" key="8">
    <source>
        <dbReference type="Proteomes" id="UP000279275"/>
    </source>
</evidence>